<comment type="caution">
    <text evidence="1">The sequence shown here is derived from an EMBL/GenBank/DDBJ whole genome shotgun (WGS) entry which is preliminary data.</text>
</comment>
<gene>
    <name evidence="1" type="ORF">HPB50_004369</name>
</gene>
<organism evidence="1 2">
    <name type="scientific">Hyalomma asiaticum</name>
    <name type="common">Tick</name>
    <dbReference type="NCBI Taxonomy" id="266040"/>
    <lineage>
        <taxon>Eukaryota</taxon>
        <taxon>Metazoa</taxon>
        <taxon>Ecdysozoa</taxon>
        <taxon>Arthropoda</taxon>
        <taxon>Chelicerata</taxon>
        <taxon>Arachnida</taxon>
        <taxon>Acari</taxon>
        <taxon>Parasitiformes</taxon>
        <taxon>Ixodida</taxon>
        <taxon>Ixodoidea</taxon>
        <taxon>Ixodidae</taxon>
        <taxon>Hyalomminae</taxon>
        <taxon>Hyalomma</taxon>
    </lineage>
</organism>
<name>A0ACB7RLH4_HYAAI</name>
<accession>A0ACB7RLH4</accession>
<evidence type="ECO:0000313" key="2">
    <source>
        <dbReference type="Proteomes" id="UP000821845"/>
    </source>
</evidence>
<protein>
    <submittedName>
        <fullName evidence="1">Uncharacterized protein</fullName>
    </submittedName>
</protein>
<dbReference type="Proteomes" id="UP000821845">
    <property type="component" value="Chromosome 9"/>
</dbReference>
<reference evidence="1" key="1">
    <citation type="submission" date="2020-05" db="EMBL/GenBank/DDBJ databases">
        <title>Large-scale comparative analyses of tick genomes elucidate their genetic diversity and vector capacities.</title>
        <authorList>
            <person name="Jia N."/>
            <person name="Wang J."/>
            <person name="Shi W."/>
            <person name="Du L."/>
            <person name="Sun Y."/>
            <person name="Zhan W."/>
            <person name="Jiang J."/>
            <person name="Wang Q."/>
            <person name="Zhang B."/>
            <person name="Ji P."/>
            <person name="Sakyi L.B."/>
            <person name="Cui X."/>
            <person name="Yuan T."/>
            <person name="Jiang B."/>
            <person name="Yang W."/>
            <person name="Lam T.T.-Y."/>
            <person name="Chang Q."/>
            <person name="Ding S."/>
            <person name="Wang X."/>
            <person name="Zhu J."/>
            <person name="Ruan X."/>
            <person name="Zhao L."/>
            <person name="Wei J."/>
            <person name="Que T."/>
            <person name="Du C."/>
            <person name="Cheng J."/>
            <person name="Dai P."/>
            <person name="Han X."/>
            <person name="Huang E."/>
            <person name="Gao Y."/>
            <person name="Liu J."/>
            <person name="Shao H."/>
            <person name="Ye R."/>
            <person name="Li L."/>
            <person name="Wei W."/>
            <person name="Wang X."/>
            <person name="Wang C."/>
            <person name="Yang T."/>
            <person name="Huo Q."/>
            <person name="Li W."/>
            <person name="Guo W."/>
            <person name="Chen H."/>
            <person name="Zhou L."/>
            <person name="Ni X."/>
            <person name="Tian J."/>
            <person name="Zhou Y."/>
            <person name="Sheng Y."/>
            <person name="Liu T."/>
            <person name="Pan Y."/>
            <person name="Xia L."/>
            <person name="Li J."/>
            <person name="Zhao F."/>
            <person name="Cao W."/>
        </authorList>
    </citation>
    <scope>NUCLEOTIDE SEQUENCE</scope>
    <source>
        <strain evidence="1">Hyas-2018</strain>
    </source>
</reference>
<proteinExistence type="predicted"/>
<evidence type="ECO:0000313" key="1">
    <source>
        <dbReference type="EMBL" id="KAH6921727.1"/>
    </source>
</evidence>
<sequence>MARRRMRPRWLRGGHRVHRRLLPCLFDGKGRNLKLVKWDTFRKTRQEGGRGDEPITDIEEWTEVLRRDVDAATCDVPPEANLEVIDSRLLNMWEAKRALQKKGGKAKDTTGRCINALRN</sequence>
<dbReference type="EMBL" id="CM023489">
    <property type="protein sequence ID" value="KAH6921727.1"/>
    <property type="molecule type" value="Genomic_DNA"/>
</dbReference>
<keyword evidence="2" id="KW-1185">Reference proteome</keyword>